<feature type="domain" description="C2H2-type" evidence="10">
    <location>
        <begin position="283"/>
        <end position="310"/>
    </location>
</feature>
<feature type="domain" description="C2H2-type" evidence="10">
    <location>
        <begin position="311"/>
        <end position="338"/>
    </location>
</feature>
<feature type="region of interest" description="Disordered" evidence="9">
    <location>
        <begin position="84"/>
        <end position="105"/>
    </location>
</feature>
<reference evidence="11" key="3">
    <citation type="submission" date="2025-08" db="UniProtKB">
        <authorList>
            <consortium name="Ensembl"/>
        </authorList>
    </citation>
    <scope>IDENTIFICATION</scope>
</reference>
<dbReference type="GO" id="GO:0005634">
    <property type="term" value="C:nucleus"/>
    <property type="evidence" value="ECO:0007669"/>
    <property type="project" value="UniProtKB-SubCell"/>
</dbReference>
<keyword evidence="6" id="KW-0862">Zinc</keyword>
<dbReference type="PANTHER" id="PTHR23235:SF120">
    <property type="entry name" value="KRUPPEL-LIKE FACTOR 15"/>
    <property type="match status" value="1"/>
</dbReference>
<evidence type="ECO:0000256" key="9">
    <source>
        <dbReference type="SAM" id="MobiDB-lite"/>
    </source>
</evidence>
<reference evidence="12" key="1">
    <citation type="journal article" date="2014" name="PLoS ONE">
        <title>The genome and linkage map of the northern pike (Esox lucius): conserved synteny revealed between the salmonid sister group and the Neoteleostei.</title>
        <authorList>
            <person name="Rondeau E.B."/>
            <person name="Minkley D.R."/>
            <person name="Leong J.S."/>
            <person name="Messmer A.M."/>
            <person name="Jantzen J.R."/>
            <person name="von Schalburg K.R."/>
            <person name="Lemon C."/>
            <person name="Bird N.H."/>
            <person name="Koop B.F."/>
        </authorList>
    </citation>
    <scope>NUCLEOTIDE SEQUENCE</scope>
</reference>
<dbReference type="GeneTree" id="ENSGT01150000286958"/>
<evidence type="ECO:0000256" key="7">
    <source>
        <dbReference type="ARBA" id="ARBA00023242"/>
    </source>
</evidence>
<dbReference type="FunFam" id="3.30.160.60:FF:000759">
    <property type="entry name" value="zinc finger protein 16"/>
    <property type="match status" value="1"/>
</dbReference>
<dbReference type="SUPFAM" id="SSF57667">
    <property type="entry name" value="beta-beta-alpha zinc fingers"/>
    <property type="match status" value="3"/>
</dbReference>
<feature type="compositionally biased region" description="Polar residues" evidence="9">
    <location>
        <begin position="154"/>
        <end position="164"/>
    </location>
</feature>
<dbReference type="FunFam" id="3.30.160.60:FF:001158">
    <property type="entry name" value="zinc finger protein 22"/>
    <property type="match status" value="1"/>
</dbReference>
<evidence type="ECO:0000259" key="10">
    <source>
        <dbReference type="PROSITE" id="PS50157"/>
    </source>
</evidence>
<dbReference type="PANTHER" id="PTHR23235">
    <property type="entry name" value="KRUEPPEL-LIKE TRANSCRIPTION FACTOR"/>
    <property type="match status" value="1"/>
</dbReference>
<evidence type="ECO:0000313" key="12">
    <source>
        <dbReference type="Proteomes" id="UP000265140"/>
    </source>
</evidence>
<dbReference type="GO" id="GO:0000981">
    <property type="term" value="F:DNA-binding transcription factor activity, RNA polymerase II-specific"/>
    <property type="evidence" value="ECO:0007669"/>
    <property type="project" value="TreeGrafter"/>
</dbReference>
<dbReference type="PROSITE" id="PS00028">
    <property type="entry name" value="ZINC_FINGER_C2H2_1"/>
    <property type="match status" value="6"/>
</dbReference>
<dbReference type="Proteomes" id="UP000265140">
    <property type="component" value="Chromosome 5"/>
</dbReference>
<dbReference type="Pfam" id="PF00096">
    <property type="entry name" value="zf-C2H2"/>
    <property type="match status" value="3"/>
</dbReference>
<keyword evidence="12" id="KW-1185">Reference proteome</keyword>
<dbReference type="InParanoid" id="A0A6Q2YYD8"/>
<dbReference type="AlphaFoldDB" id="A0A6Q2YYD8"/>
<evidence type="ECO:0000256" key="1">
    <source>
        <dbReference type="ARBA" id="ARBA00004123"/>
    </source>
</evidence>
<name>A0A6Q2YYD8_ESOLU</name>
<reference evidence="11" key="2">
    <citation type="submission" date="2020-02" db="EMBL/GenBank/DDBJ databases">
        <title>Esox lucius (northern pike) genome, fEsoLuc1, primary haplotype.</title>
        <authorList>
            <person name="Myers G."/>
            <person name="Karagic N."/>
            <person name="Meyer A."/>
            <person name="Pippel M."/>
            <person name="Reichard M."/>
            <person name="Winkler S."/>
            <person name="Tracey A."/>
            <person name="Sims Y."/>
            <person name="Howe K."/>
            <person name="Rhie A."/>
            <person name="Formenti G."/>
            <person name="Durbin R."/>
            <person name="Fedrigo O."/>
            <person name="Jarvis E.D."/>
        </authorList>
    </citation>
    <scope>NUCLEOTIDE SEQUENCE [LARGE SCALE GENOMIC DNA]</scope>
</reference>
<dbReference type="InterPro" id="IPR036236">
    <property type="entry name" value="Znf_C2H2_sf"/>
</dbReference>
<dbReference type="GO" id="GO:0000978">
    <property type="term" value="F:RNA polymerase II cis-regulatory region sequence-specific DNA binding"/>
    <property type="evidence" value="ECO:0007669"/>
    <property type="project" value="TreeGrafter"/>
</dbReference>
<dbReference type="FunFam" id="3.30.160.60:FF:000475">
    <property type="entry name" value="zinc finger protein 32 isoform X1"/>
    <property type="match status" value="1"/>
</dbReference>
<dbReference type="Bgee" id="ENSELUG00000032812">
    <property type="expression patterns" value="Expressed in ovary and 14 other cell types or tissues"/>
</dbReference>
<sequence length="400" mass="44806">MSNIQPLSVFLSERLTAVAVEIHAVVQKTIAGYQAEVLRSKEEIQRLRMLLKLQRADPQLLTLPAVDIRPALVEHERKCLGQTDSEPLPIKWKQEPSLSSSEDHGQIEELQSDIKQFVMFSPLFDKSGHEQEGPAHSLHLYQAPVEENGEMDSLPSNSYEQVETGSDGEGYGESEPTTSNYCFAAEAVSFDGMGNGEQRSLHTTERVRKSMQWSQLKSTGQGHFKVAGPSCKVCGRSFNKMGSLMKHVQTHTGEEEHVCGVCGERFGSTERVTDHLETHNGAQFCHVCGKSFSKSTKMNRHMRTHTGEKPYQCHQCGKVFNQSGNLQLHMRSHTGEKPYQCSVCDKCFITSCHLTGHMRTHTGEKPFVCTVCEKCFSDRSTLSKHLTVHTKDHTTVRTNL</sequence>
<evidence type="ECO:0000313" key="11">
    <source>
        <dbReference type="Ensembl" id="ENSELUP00000070601.1"/>
    </source>
</evidence>
<comment type="subcellular location">
    <subcellularLocation>
        <location evidence="1">Nucleus</location>
    </subcellularLocation>
</comment>
<dbReference type="Gene3D" id="3.30.160.60">
    <property type="entry name" value="Classic Zinc Finger"/>
    <property type="match status" value="6"/>
</dbReference>
<protein>
    <recommendedName>
        <fullName evidence="10">C2H2-type domain-containing protein</fullName>
    </recommendedName>
</protein>
<dbReference type="Ensembl" id="ENSELUT00000054384.2">
    <property type="protein sequence ID" value="ENSELUP00000070601.1"/>
    <property type="gene ID" value="ENSELUG00000032812.2"/>
</dbReference>
<accession>A0A6Q2YYD8</accession>
<dbReference type="InterPro" id="IPR013087">
    <property type="entry name" value="Znf_C2H2_type"/>
</dbReference>
<dbReference type="PROSITE" id="PS50157">
    <property type="entry name" value="ZINC_FINGER_C2H2_2"/>
    <property type="match status" value="6"/>
</dbReference>
<evidence type="ECO:0000256" key="8">
    <source>
        <dbReference type="PROSITE-ProRule" id="PRU00042"/>
    </source>
</evidence>
<keyword evidence="7" id="KW-0539">Nucleus</keyword>
<feature type="domain" description="C2H2-type" evidence="10">
    <location>
        <begin position="339"/>
        <end position="366"/>
    </location>
</feature>
<feature type="domain" description="C2H2-type" evidence="10">
    <location>
        <begin position="367"/>
        <end position="394"/>
    </location>
</feature>
<feature type="region of interest" description="Disordered" evidence="9">
    <location>
        <begin position="148"/>
        <end position="177"/>
    </location>
</feature>
<dbReference type="Pfam" id="PF13465">
    <property type="entry name" value="zf-H2C2_2"/>
    <property type="match status" value="1"/>
</dbReference>
<dbReference type="SMART" id="SM00355">
    <property type="entry name" value="ZnF_C2H2"/>
    <property type="match status" value="6"/>
</dbReference>
<keyword evidence="5 8" id="KW-0863">Zinc-finger</keyword>
<reference evidence="11" key="4">
    <citation type="submission" date="2025-09" db="UniProtKB">
        <authorList>
            <consortium name="Ensembl"/>
        </authorList>
    </citation>
    <scope>IDENTIFICATION</scope>
</reference>
<proteinExistence type="inferred from homology"/>
<organism evidence="11 12">
    <name type="scientific">Esox lucius</name>
    <name type="common">Northern pike</name>
    <dbReference type="NCBI Taxonomy" id="8010"/>
    <lineage>
        <taxon>Eukaryota</taxon>
        <taxon>Metazoa</taxon>
        <taxon>Chordata</taxon>
        <taxon>Craniata</taxon>
        <taxon>Vertebrata</taxon>
        <taxon>Euteleostomi</taxon>
        <taxon>Actinopterygii</taxon>
        <taxon>Neopterygii</taxon>
        <taxon>Teleostei</taxon>
        <taxon>Protacanthopterygii</taxon>
        <taxon>Esociformes</taxon>
        <taxon>Esocidae</taxon>
        <taxon>Esox</taxon>
    </lineage>
</organism>
<evidence type="ECO:0000256" key="4">
    <source>
        <dbReference type="ARBA" id="ARBA00022737"/>
    </source>
</evidence>
<keyword evidence="3" id="KW-0479">Metal-binding</keyword>
<feature type="domain" description="C2H2-type" evidence="10">
    <location>
        <begin position="257"/>
        <end position="284"/>
    </location>
</feature>
<comment type="similarity">
    <text evidence="2">Belongs to the krueppel C2H2-type zinc-finger protein family.</text>
</comment>
<evidence type="ECO:0000256" key="2">
    <source>
        <dbReference type="ARBA" id="ARBA00006991"/>
    </source>
</evidence>
<dbReference type="GO" id="GO:0008270">
    <property type="term" value="F:zinc ion binding"/>
    <property type="evidence" value="ECO:0007669"/>
    <property type="project" value="UniProtKB-KW"/>
</dbReference>
<evidence type="ECO:0000256" key="6">
    <source>
        <dbReference type="ARBA" id="ARBA00022833"/>
    </source>
</evidence>
<dbReference type="FunFam" id="3.30.160.60:FF:001498">
    <property type="entry name" value="Zinc finger protein 404"/>
    <property type="match status" value="1"/>
</dbReference>
<evidence type="ECO:0000256" key="5">
    <source>
        <dbReference type="ARBA" id="ARBA00022771"/>
    </source>
</evidence>
<evidence type="ECO:0000256" key="3">
    <source>
        <dbReference type="ARBA" id="ARBA00022723"/>
    </source>
</evidence>
<feature type="domain" description="C2H2-type" evidence="10">
    <location>
        <begin position="229"/>
        <end position="256"/>
    </location>
</feature>
<keyword evidence="4" id="KW-0677">Repeat</keyword>
<dbReference type="OMA" id="VEHERKC"/>